<feature type="transmembrane region" description="Helical" evidence="5">
    <location>
        <begin position="63"/>
        <end position="86"/>
    </location>
</feature>
<reference evidence="7 8" key="1">
    <citation type="submission" date="2015-07" db="EMBL/GenBank/DDBJ databases">
        <title>The genome of Pseudoloma neurophilia, a relevant intracellular parasite of the zebrafish.</title>
        <authorList>
            <person name="Ndikumana S."/>
            <person name="Pelin A."/>
            <person name="Sanders J."/>
            <person name="Corradi N."/>
        </authorList>
    </citation>
    <scope>NUCLEOTIDE SEQUENCE [LARGE SCALE GENOMIC DNA]</scope>
    <source>
        <strain evidence="7 8">MK1</strain>
    </source>
</reference>
<feature type="domain" description="SLC26A/SulP transporter" evidence="6">
    <location>
        <begin position="72"/>
        <end position="420"/>
    </location>
</feature>
<proteinExistence type="predicted"/>
<evidence type="ECO:0000259" key="6">
    <source>
        <dbReference type="Pfam" id="PF00916"/>
    </source>
</evidence>
<keyword evidence="4 5" id="KW-0472">Membrane</keyword>
<evidence type="ECO:0000256" key="4">
    <source>
        <dbReference type="ARBA" id="ARBA00023136"/>
    </source>
</evidence>
<evidence type="ECO:0000256" key="1">
    <source>
        <dbReference type="ARBA" id="ARBA00004141"/>
    </source>
</evidence>
<comment type="caution">
    <text evidence="7">The sequence shown here is derived from an EMBL/GenBank/DDBJ whole genome shotgun (WGS) entry which is preliminary data.</text>
</comment>
<evidence type="ECO:0000256" key="3">
    <source>
        <dbReference type="ARBA" id="ARBA00022989"/>
    </source>
</evidence>
<evidence type="ECO:0000256" key="2">
    <source>
        <dbReference type="ARBA" id="ARBA00022692"/>
    </source>
</evidence>
<protein>
    <submittedName>
        <fullName evidence="7">Sulfate Permease (SulP) Family</fullName>
    </submittedName>
</protein>
<feature type="transmembrane region" description="Helical" evidence="5">
    <location>
        <begin position="293"/>
        <end position="311"/>
    </location>
</feature>
<sequence>NKKIMSKFQQKQKYSFNIFHLISLTLVINIFQMIDMLSCGPAMTFSTNNLKLAANFTGDDRTILKNLGCLGYIYSTILAMVSFAFFTSIDAGIMAGPIVESLKPMVEAYATTILEHTNTVNGYYTNLFLHLTVTAIGFSMFSLLLYLTNRAHILGLAPKSVINGILAGIGLGQLSIGLDCIEWSKDTFTPGHDMFFKTRNLTIALVLAVIGYCILERYFSHLDFLIPLYFLCLIILFYIISPFIYGRSNFFQSVRNDNWIDSPEEIIYPNYIYKRLEWSTISWSLLFKNGIKILSMILLSSVHIAVNLPAYKMATGITFNFTKELRTQGLGNLFTFCPAYFICSYSIAAFKCGGKKRFYSIIGGASLIGVALYGVMIKGYIPKFALGLVPGIMFVGFITSAFFNTLWFISPHEYLISVLTTTIVKLPMFIKALPHWWGDYSYPLAFVFGSTAYLIMFGIFSTINRRTGIKNIEKKEIPQNTGLIVINHMLWFLTANTFENSIKNIEEKNIVIDLQGCSTIDWICQDVLMNACEKYERVTVIGHPISFRKYRFAQVANFFYFSDKQEYLSCPCE</sequence>
<evidence type="ECO:0000313" key="8">
    <source>
        <dbReference type="Proteomes" id="UP000051530"/>
    </source>
</evidence>
<dbReference type="GO" id="GO:0016020">
    <property type="term" value="C:membrane"/>
    <property type="evidence" value="ECO:0007669"/>
    <property type="project" value="UniProtKB-SubCell"/>
</dbReference>
<feature type="transmembrane region" description="Helical" evidence="5">
    <location>
        <begin position="440"/>
        <end position="460"/>
    </location>
</feature>
<feature type="transmembrane region" description="Helical" evidence="5">
    <location>
        <begin position="127"/>
        <end position="148"/>
    </location>
</feature>
<evidence type="ECO:0000256" key="5">
    <source>
        <dbReference type="SAM" id="Phobius"/>
    </source>
</evidence>
<dbReference type="PANTHER" id="PTHR43310:SF1">
    <property type="entry name" value="SULFATE TRANSPORTER YBAR-RELATED"/>
    <property type="match status" value="1"/>
</dbReference>
<feature type="transmembrane region" description="Helical" evidence="5">
    <location>
        <begin position="201"/>
        <end position="220"/>
    </location>
</feature>
<accession>A0A0R0LTP8</accession>
<feature type="transmembrane region" description="Helical" evidence="5">
    <location>
        <begin position="414"/>
        <end position="434"/>
    </location>
</feature>
<dbReference type="InterPro" id="IPR011547">
    <property type="entry name" value="SLC26A/SulP_dom"/>
</dbReference>
<gene>
    <name evidence="7" type="ORF">M153_25700003</name>
</gene>
<dbReference type="AlphaFoldDB" id="A0A0R0LTP8"/>
<feature type="transmembrane region" description="Helical" evidence="5">
    <location>
        <begin position="387"/>
        <end position="407"/>
    </location>
</feature>
<dbReference type="PANTHER" id="PTHR43310">
    <property type="entry name" value="SULFATE TRANSPORTER YBAR-RELATED"/>
    <property type="match status" value="1"/>
</dbReference>
<dbReference type="Proteomes" id="UP000051530">
    <property type="component" value="Unassembled WGS sequence"/>
</dbReference>
<comment type="subcellular location">
    <subcellularLocation>
        <location evidence="1">Membrane</location>
        <topology evidence="1">Multi-pass membrane protein</topology>
    </subcellularLocation>
</comment>
<dbReference type="Pfam" id="PF00916">
    <property type="entry name" value="Sulfate_transp"/>
    <property type="match status" value="1"/>
</dbReference>
<feature type="transmembrane region" description="Helical" evidence="5">
    <location>
        <begin position="357"/>
        <end position="381"/>
    </location>
</feature>
<dbReference type="VEuPathDB" id="MicrosporidiaDB:M153_25700003"/>
<dbReference type="InterPro" id="IPR052706">
    <property type="entry name" value="Membrane-Transporter-like"/>
</dbReference>
<dbReference type="EMBL" id="LGUB01000651">
    <property type="protein sequence ID" value="KRH92825.1"/>
    <property type="molecule type" value="Genomic_DNA"/>
</dbReference>
<dbReference type="OrthoDB" id="2190497at2759"/>
<evidence type="ECO:0000313" key="7">
    <source>
        <dbReference type="EMBL" id="KRH92825.1"/>
    </source>
</evidence>
<name>A0A0R0LTP8_9MICR</name>
<feature type="transmembrane region" description="Helical" evidence="5">
    <location>
        <begin position="331"/>
        <end position="350"/>
    </location>
</feature>
<keyword evidence="8" id="KW-1185">Reference proteome</keyword>
<feature type="non-terminal residue" evidence="7">
    <location>
        <position position="1"/>
    </location>
</feature>
<keyword evidence="2 5" id="KW-0812">Transmembrane</keyword>
<feature type="transmembrane region" description="Helical" evidence="5">
    <location>
        <begin position="226"/>
        <end position="245"/>
    </location>
</feature>
<organism evidence="7 8">
    <name type="scientific">Pseudoloma neurophilia</name>
    <dbReference type="NCBI Taxonomy" id="146866"/>
    <lineage>
        <taxon>Eukaryota</taxon>
        <taxon>Fungi</taxon>
        <taxon>Fungi incertae sedis</taxon>
        <taxon>Microsporidia</taxon>
        <taxon>Pseudoloma</taxon>
    </lineage>
</organism>
<keyword evidence="3 5" id="KW-1133">Transmembrane helix</keyword>